<dbReference type="FunFam" id="1.10.555.10:FF:000027">
    <property type="entry name" value="RalA-binding protein 1"/>
    <property type="match status" value="1"/>
</dbReference>
<dbReference type="RefSeq" id="XP_035697827.1">
    <property type="nucleotide sequence ID" value="XM_035841934.1"/>
</dbReference>
<accession>A0A9J7MAU6</accession>
<dbReference type="InterPro" id="IPR008936">
    <property type="entry name" value="Rho_GTPase_activation_prot"/>
</dbReference>
<keyword evidence="7" id="KW-0343">GTPase activation</keyword>
<keyword evidence="13" id="KW-0496">Mitochondrion</keyword>
<evidence type="ECO:0000256" key="13">
    <source>
        <dbReference type="ARBA" id="ARBA00023128"/>
    </source>
</evidence>
<organism evidence="25 26">
    <name type="scientific">Branchiostoma floridae</name>
    <name type="common">Florida lancelet</name>
    <name type="synonym">Amphioxus</name>
    <dbReference type="NCBI Taxonomy" id="7739"/>
    <lineage>
        <taxon>Eukaryota</taxon>
        <taxon>Metazoa</taxon>
        <taxon>Chordata</taxon>
        <taxon>Cephalochordata</taxon>
        <taxon>Leptocardii</taxon>
        <taxon>Amphioxiformes</taxon>
        <taxon>Branchiostomatidae</taxon>
        <taxon>Branchiostoma</taxon>
    </lineage>
</organism>
<feature type="compositionally biased region" description="Basic and acidic residues" evidence="23">
    <location>
        <begin position="492"/>
        <end position="598"/>
    </location>
</feature>
<dbReference type="Gene3D" id="1.10.555.10">
    <property type="entry name" value="Rho GTPase activation protein"/>
    <property type="match status" value="1"/>
</dbReference>
<keyword evidence="9" id="KW-0963">Cytoplasm</keyword>
<reference evidence="25" key="1">
    <citation type="journal article" date="2020" name="Nat. Ecol. Evol.">
        <title>Deeply conserved synteny resolves early events in vertebrate evolution.</title>
        <authorList>
            <person name="Simakov O."/>
            <person name="Marletaz F."/>
            <person name="Yue J.X."/>
            <person name="O'Connell B."/>
            <person name="Jenkins J."/>
            <person name="Brandt A."/>
            <person name="Calef R."/>
            <person name="Tung C.H."/>
            <person name="Huang T.K."/>
            <person name="Schmutz J."/>
            <person name="Satoh N."/>
            <person name="Yu J.K."/>
            <person name="Putnam N.H."/>
            <person name="Green R.E."/>
            <person name="Rokhsar D.S."/>
        </authorList>
    </citation>
    <scope>NUCLEOTIDE SEQUENCE [LARGE SCALE GENOMIC DNA]</scope>
    <source>
        <strain evidence="25">S238N-H82</strain>
    </source>
</reference>
<feature type="compositionally biased region" description="Polar residues" evidence="23">
    <location>
        <begin position="677"/>
        <end position="690"/>
    </location>
</feature>
<dbReference type="SUPFAM" id="SSF48350">
    <property type="entry name" value="GTPase activation domain, GAP"/>
    <property type="match status" value="1"/>
</dbReference>
<evidence type="ECO:0000256" key="10">
    <source>
        <dbReference type="ARBA" id="ARBA00022741"/>
    </source>
</evidence>
<gene>
    <name evidence="26" type="primary">LOC118430903</name>
</gene>
<feature type="compositionally biased region" description="Basic and acidic residues" evidence="23">
    <location>
        <begin position="462"/>
        <end position="485"/>
    </location>
</feature>
<dbReference type="Pfam" id="PF20924">
    <property type="entry name" value="RLIP76_Ral-bd"/>
    <property type="match status" value="1"/>
</dbReference>
<evidence type="ECO:0000256" key="14">
    <source>
        <dbReference type="ARBA" id="ARBA00023136"/>
    </source>
</evidence>
<evidence type="ECO:0000256" key="18">
    <source>
        <dbReference type="ARBA" id="ARBA00034018"/>
    </source>
</evidence>
<feature type="compositionally biased region" description="Acidic residues" evidence="23">
    <location>
        <begin position="704"/>
        <end position="716"/>
    </location>
</feature>
<evidence type="ECO:0000256" key="3">
    <source>
        <dbReference type="ARBA" id="ARBA00004202"/>
    </source>
</evidence>
<keyword evidence="8" id="KW-1003">Cell membrane</keyword>
<dbReference type="Gene3D" id="1.20.58.90">
    <property type="match status" value="1"/>
</dbReference>
<dbReference type="OrthoDB" id="10033734at2759"/>
<evidence type="ECO:0000313" key="25">
    <source>
        <dbReference type="Proteomes" id="UP000001554"/>
    </source>
</evidence>
<dbReference type="PROSITE" id="PS50238">
    <property type="entry name" value="RHOGAP"/>
    <property type="match status" value="1"/>
</dbReference>
<comment type="catalytic activity">
    <reaction evidence="20">
        <text>an S-substituted glutathione(in) + ATP + H2O = an S-substituted glutathione(out) + ADP + phosphate + H(+)</text>
        <dbReference type="Rhea" id="RHEA:19121"/>
        <dbReference type="ChEBI" id="CHEBI:15377"/>
        <dbReference type="ChEBI" id="CHEBI:15378"/>
        <dbReference type="ChEBI" id="CHEBI:30616"/>
        <dbReference type="ChEBI" id="CHEBI:43474"/>
        <dbReference type="ChEBI" id="CHEBI:90779"/>
        <dbReference type="ChEBI" id="CHEBI:456216"/>
        <dbReference type="EC" id="7.6.2.3"/>
    </reaction>
    <physiologicalReaction direction="left-to-right" evidence="20">
        <dbReference type="Rhea" id="RHEA:19122"/>
    </physiologicalReaction>
</comment>
<keyword evidence="25" id="KW-1185">Reference proteome</keyword>
<feature type="region of interest" description="Disordered" evidence="23">
    <location>
        <begin position="1"/>
        <end position="191"/>
    </location>
</feature>
<dbReference type="EC" id="7.6.2.2" evidence="6"/>
<feature type="compositionally biased region" description="Basic and acidic residues" evidence="23">
    <location>
        <begin position="608"/>
        <end position="618"/>
    </location>
</feature>
<keyword evidence="14" id="KW-0472">Membrane</keyword>
<feature type="compositionally biased region" description="Basic and acidic residues" evidence="23">
    <location>
        <begin position="7"/>
        <end position="16"/>
    </location>
</feature>
<feature type="region of interest" description="Disordered" evidence="23">
    <location>
        <begin position="761"/>
        <end position="784"/>
    </location>
</feature>
<evidence type="ECO:0000256" key="20">
    <source>
        <dbReference type="ARBA" id="ARBA00048007"/>
    </source>
</evidence>
<feature type="compositionally biased region" description="Basic and acidic residues" evidence="23">
    <location>
        <begin position="151"/>
        <end position="166"/>
    </location>
</feature>
<dbReference type="GO" id="GO:0006898">
    <property type="term" value="P:receptor-mediated endocytosis"/>
    <property type="evidence" value="ECO:0000318"/>
    <property type="project" value="GO_Central"/>
</dbReference>
<dbReference type="GO" id="GO:0005096">
    <property type="term" value="F:GTPase activator activity"/>
    <property type="evidence" value="ECO:0000318"/>
    <property type="project" value="GO_Central"/>
</dbReference>
<dbReference type="PANTHER" id="PTHR12783">
    <property type="entry name" value="RALA BINDING PROTEIN 1 RALBP1"/>
    <property type="match status" value="1"/>
</dbReference>
<comment type="subcellular location">
    <subcellularLocation>
        <location evidence="3">Cell membrane</location>
        <topology evidence="3">Peripheral membrane protein</topology>
    </subcellularLocation>
    <subcellularLocation>
        <location evidence="5">Cytoplasm</location>
        <location evidence="5">Cytoskeleton</location>
        <location evidence="5">Spindle pole</location>
    </subcellularLocation>
    <subcellularLocation>
        <location evidence="4">Cytoplasm</location>
        <location evidence="4">Cytosol</location>
    </subcellularLocation>
    <subcellularLocation>
        <location evidence="2">Mitochondrion</location>
    </subcellularLocation>
    <subcellularLocation>
        <location evidence="1">Nucleus</location>
    </subcellularLocation>
</comment>
<dbReference type="Proteomes" id="UP000001554">
    <property type="component" value="Chromosome 14"/>
</dbReference>
<evidence type="ECO:0000256" key="16">
    <source>
        <dbReference type="ARBA" id="ARBA00023242"/>
    </source>
</evidence>
<evidence type="ECO:0000256" key="5">
    <source>
        <dbReference type="ARBA" id="ARBA00004647"/>
    </source>
</evidence>
<dbReference type="GO" id="GO:0005634">
    <property type="term" value="C:nucleus"/>
    <property type="evidence" value="ECO:0007669"/>
    <property type="project" value="UniProtKB-SubCell"/>
</dbReference>
<evidence type="ECO:0000256" key="21">
    <source>
        <dbReference type="ARBA" id="ARBA00053243"/>
    </source>
</evidence>
<evidence type="ECO:0000256" key="1">
    <source>
        <dbReference type="ARBA" id="ARBA00004123"/>
    </source>
</evidence>
<evidence type="ECO:0000256" key="4">
    <source>
        <dbReference type="ARBA" id="ARBA00004514"/>
    </source>
</evidence>
<evidence type="ECO:0000259" key="24">
    <source>
        <dbReference type="PROSITE" id="PS50238"/>
    </source>
</evidence>
<dbReference type="GO" id="GO:0007264">
    <property type="term" value="P:small GTPase-mediated signal transduction"/>
    <property type="evidence" value="ECO:0000318"/>
    <property type="project" value="GO_Central"/>
</dbReference>
<feature type="compositionally biased region" description="Basic residues" evidence="23">
    <location>
        <begin position="49"/>
        <end position="58"/>
    </location>
</feature>
<keyword evidence="10" id="KW-0547">Nucleotide-binding</keyword>
<comment type="catalytic activity">
    <reaction evidence="18">
        <text>ATP + H2O + xenobioticSide 1 = ADP + phosphate + xenobioticSide 2.</text>
        <dbReference type="EC" id="7.6.2.2"/>
    </reaction>
</comment>
<dbReference type="InterPro" id="IPR000198">
    <property type="entry name" value="RhoGAP_dom"/>
</dbReference>
<feature type="compositionally biased region" description="Low complexity" evidence="23">
    <location>
        <begin position="691"/>
        <end position="703"/>
    </location>
</feature>
<dbReference type="PANTHER" id="PTHR12783:SF5">
    <property type="entry name" value="RALA-BINDING PROTEIN 1"/>
    <property type="match status" value="1"/>
</dbReference>
<dbReference type="InterPro" id="IPR039767">
    <property type="entry name" value="RALBP1"/>
</dbReference>
<protein>
    <recommendedName>
        <fullName evidence="22">Dinitrophenyl S-glutathione ATPase</fullName>
        <ecNumber evidence="6">7.6.2.2</ecNumber>
        <ecNumber evidence="17">7.6.2.3</ecNumber>
    </recommendedName>
</protein>
<dbReference type="GO" id="GO:0008559">
    <property type="term" value="F:ABC-type xenobiotic transporter activity"/>
    <property type="evidence" value="ECO:0007669"/>
    <property type="project" value="UniProtKB-EC"/>
</dbReference>
<dbReference type="Pfam" id="PF00620">
    <property type="entry name" value="RhoGAP"/>
    <property type="match status" value="1"/>
</dbReference>
<evidence type="ECO:0000256" key="6">
    <source>
        <dbReference type="ARBA" id="ARBA00012191"/>
    </source>
</evidence>
<evidence type="ECO:0000256" key="19">
    <source>
        <dbReference type="ARBA" id="ARBA00047523"/>
    </source>
</evidence>
<evidence type="ECO:0000256" key="23">
    <source>
        <dbReference type="SAM" id="MobiDB-lite"/>
    </source>
</evidence>
<dbReference type="InterPro" id="IPR049041">
    <property type="entry name" value="RalBP1-like_Ral-bd"/>
</dbReference>
<feature type="region of interest" description="Disordered" evidence="23">
    <location>
        <begin position="449"/>
        <end position="629"/>
    </location>
</feature>
<evidence type="ECO:0000256" key="8">
    <source>
        <dbReference type="ARBA" id="ARBA00022475"/>
    </source>
</evidence>
<dbReference type="GO" id="GO:0005524">
    <property type="term" value="F:ATP binding"/>
    <property type="evidence" value="ECO:0007669"/>
    <property type="project" value="UniProtKB-KW"/>
</dbReference>
<evidence type="ECO:0000256" key="15">
    <source>
        <dbReference type="ARBA" id="ARBA00023212"/>
    </source>
</evidence>
<dbReference type="KEGG" id="bfo:118430903"/>
<feature type="compositionally biased region" description="Basic and acidic residues" evidence="23">
    <location>
        <begin position="717"/>
        <end position="729"/>
    </location>
</feature>
<feature type="compositionally biased region" description="Low complexity" evidence="23">
    <location>
        <begin position="450"/>
        <end position="460"/>
    </location>
</feature>
<reference evidence="26" key="2">
    <citation type="submission" date="2025-08" db="UniProtKB">
        <authorList>
            <consortium name="RefSeq"/>
        </authorList>
    </citation>
    <scope>IDENTIFICATION</scope>
    <source>
        <strain evidence="26">S238N-H82</strain>
        <tissue evidence="26">Testes</tissue>
    </source>
</reference>
<keyword evidence="12" id="KW-1278">Translocase</keyword>
<dbReference type="GO" id="GO:0000922">
    <property type="term" value="C:spindle pole"/>
    <property type="evidence" value="ECO:0007669"/>
    <property type="project" value="UniProtKB-SubCell"/>
</dbReference>
<proteinExistence type="predicted"/>
<dbReference type="GeneID" id="118430903"/>
<evidence type="ECO:0000256" key="17">
    <source>
        <dbReference type="ARBA" id="ARBA00024220"/>
    </source>
</evidence>
<keyword evidence="16" id="KW-0539">Nucleus</keyword>
<evidence type="ECO:0000256" key="7">
    <source>
        <dbReference type="ARBA" id="ARBA00022468"/>
    </source>
</evidence>
<comment type="function">
    <text evidence="21">Could also function as a primary ATP-dependent active transporter for glutathione conjugates of electrophiles. May also actively catalyze the efflux of a wide range of substrates including xenobiotics like doxorubicin (DOX) contributing to cell multidrug resistance.</text>
</comment>
<feature type="compositionally biased region" description="Basic and acidic residues" evidence="23">
    <location>
        <begin position="98"/>
        <end position="134"/>
    </location>
</feature>
<dbReference type="OMA" id="YDFEDVA"/>
<feature type="domain" description="Rho-GAP" evidence="24">
    <location>
        <begin position="193"/>
        <end position="411"/>
    </location>
</feature>
<evidence type="ECO:0000256" key="22">
    <source>
        <dbReference type="ARBA" id="ARBA00079271"/>
    </source>
</evidence>
<dbReference type="EC" id="7.6.2.3" evidence="17"/>
<feature type="region of interest" description="Disordered" evidence="23">
    <location>
        <begin position="660"/>
        <end position="730"/>
    </location>
</feature>
<feature type="compositionally biased region" description="Basic and acidic residues" evidence="23">
    <location>
        <begin position="660"/>
        <end position="671"/>
    </location>
</feature>
<dbReference type="GO" id="GO:0031267">
    <property type="term" value="F:small GTPase binding"/>
    <property type="evidence" value="ECO:0007669"/>
    <property type="project" value="InterPro"/>
</dbReference>
<dbReference type="GO" id="GO:0005829">
    <property type="term" value="C:cytosol"/>
    <property type="evidence" value="ECO:0007669"/>
    <property type="project" value="UniProtKB-SubCell"/>
</dbReference>
<keyword evidence="15" id="KW-0206">Cytoskeleton</keyword>
<evidence type="ECO:0000256" key="2">
    <source>
        <dbReference type="ARBA" id="ARBA00004173"/>
    </source>
</evidence>
<name>A0A9J7MAU6_BRAFL</name>
<dbReference type="FunFam" id="1.20.58.90:FF:000001">
    <property type="entry name" value="ralA-binding protein 1"/>
    <property type="match status" value="1"/>
</dbReference>
<dbReference type="SMART" id="SM00324">
    <property type="entry name" value="RhoGAP"/>
    <property type="match status" value="1"/>
</dbReference>
<evidence type="ECO:0000313" key="26">
    <source>
        <dbReference type="RefSeq" id="XP_035697827.1"/>
    </source>
</evidence>
<sequence>MMSGIEHCQEEGHMEEDSGEFPGLYNRENDFAEVDMEPEHDEEEEKESLKKKDKHKKDKAPGYVAFEEEDSDEESPSKGKRKGLFRNRFSQNSKRKFKDKERDKDKDKEKEKAKEKEKEKKEEKSHHKEKEKKKSSSLPRDLTPDILRSYSFKEKSGRKREAKEAKSPSQAQALSADELSSPAREPPQPIFGIPLDEAVERSKLIDGIELPAIFRDCLDFIEERGLSTEGIYRISPVKSQVDALRAAYDHGEVVDLQDHDPHTVAGLLKTYLRELPDPVLTMELLPGFEDASALPGEDERIAALIQMLYQLPTCNRLLITWLIQHMVHIMDREAETKMNLQNISIVLSPTLNISHRVLNAFFSHHDQLFGDDGIRKVGRPLRWESSTMNLDDIPDSPSSIEEELQRQEALLEQLHSELGAGVEDPEKEERLWEVQRIITQLKRQLKRAKTTYASSAAKTSTKQKEKESKPTETKPKEKDTKEPETKSAAIEKPAEEKPAEKKVTEKKPAQKKPAEKKPAEKKPAQKKPAEKKPAEKKLAEKKQVEKKSSPAEAVKQEEKKVEEEKEEEKEIEKPSDQKEEVSIVAKEEAEEQKEKEEPAAAVEAAVVHQEEEKEKMKEQEEEEEDDEELELLLEEEAALIAEQEELMALQTNLQSRIEKERTEIDQLKEEIAEAMNSRETASPPQQNGMHSSSSNSSDNSSDSSSEDEEELQDILDDLVKENQELETKNSDLSLAIDRERQRCIQLKVQIRMLQRREELGCGEDGQTTDGSVTRPVTVDRETTL</sequence>
<evidence type="ECO:0000256" key="12">
    <source>
        <dbReference type="ARBA" id="ARBA00022967"/>
    </source>
</evidence>
<comment type="catalytic activity">
    <reaction evidence="19">
        <text>leukotriene C4(in) + ATP + H2O = leukotriene C4(out) + ADP + phosphate + H(+)</text>
        <dbReference type="Rhea" id="RHEA:38963"/>
        <dbReference type="ChEBI" id="CHEBI:15377"/>
        <dbReference type="ChEBI" id="CHEBI:15378"/>
        <dbReference type="ChEBI" id="CHEBI:30616"/>
        <dbReference type="ChEBI" id="CHEBI:43474"/>
        <dbReference type="ChEBI" id="CHEBI:57973"/>
        <dbReference type="ChEBI" id="CHEBI:456216"/>
    </reaction>
    <physiologicalReaction direction="left-to-right" evidence="19">
        <dbReference type="Rhea" id="RHEA:38964"/>
    </physiologicalReaction>
</comment>
<dbReference type="GO" id="GO:0015431">
    <property type="term" value="F:ABC-type glutathione S-conjugate transporter activity"/>
    <property type="evidence" value="ECO:0007669"/>
    <property type="project" value="UniProtKB-EC"/>
</dbReference>
<feature type="compositionally biased region" description="Acidic residues" evidence="23">
    <location>
        <begin position="31"/>
        <end position="46"/>
    </location>
</feature>
<dbReference type="GO" id="GO:0005886">
    <property type="term" value="C:plasma membrane"/>
    <property type="evidence" value="ECO:0007669"/>
    <property type="project" value="UniProtKB-SubCell"/>
</dbReference>
<dbReference type="GO" id="GO:0005739">
    <property type="term" value="C:mitochondrion"/>
    <property type="evidence" value="ECO:0007669"/>
    <property type="project" value="UniProtKB-SubCell"/>
</dbReference>
<dbReference type="AlphaFoldDB" id="A0A9J7MAU6"/>
<dbReference type="GO" id="GO:0016020">
    <property type="term" value="C:membrane"/>
    <property type="evidence" value="ECO:0000318"/>
    <property type="project" value="GO_Central"/>
</dbReference>
<evidence type="ECO:0000256" key="11">
    <source>
        <dbReference type="ARBA" id="ARBA00022840"/>
    </source>
</evidence>
<feature type="compositionally biased region" description="Acidic residues" evidence="23">
    <location>
        <begin position="619"/>
        <end position="629"/>
    </location>
</feature>
<keyword evidence="11" id="KW-0067">ATP-binding</keyword>
<evidence type="ECO:0000256" key="9">
    <source>
        <dbReference type="ARBA" id="ARBA00022490"/>
    </source>
</evidence>